<dbReference type="Pfam" id="PF02588">
    <property type="entry name" value="YitT_membrane"/>
    <property type="match status" value="1"/>
</dbReference>
<organism evidence="8 9">
    <name type="scientific">Lentihominibacter hominis</name>
    <dbReference type="NCBI Taxonomy" id="2763645"/>
    <lineage>
        <taxon>Bacteria</taxon>
        <taxon>Bacillati</taxon>
        <taxon>Bacillota</taxon>
        <taxon>Clostridia</taxon>
        <taxon>Peptostreptococcales</taxon>
        <taxon>Anaerovoracaceae</taxon>
        <taxon>Lentihominibacter</taxon>
    </lineage>
</organism>
<feature type="transmembrane region" description="Helical" evidence="6">
    <location>
        <begin position="94"/>
        <end position="116"/>
    </location>
</feature>
<dbReference type="InterPro" id="IPR015867">
    <property type="entry name" value="N-reg_PII/ATP_PRibTrfase_C"/>
</dbReference>
<dbReference type="InterPro" id="IPR019264">
    <property type="entry name" value="DUF2179"/>
</dbReference>
<dbReference type="AlphaFoldDB" id="A0A926EBI8"/>
<evidence type="ECO:0000313" key="8">
    <source>
        <dbReference type="EMBL" id="MBC8569106.1"/>
    </source>
</evidence>
<keyword evidence="5 6" id="KW-0472">Membrane</keyword>
<gene>
    <name evidence="8" type="ORF">H8692_10090</name>
</gene>
<feature type="transmembrane region" description="Helical" evidence="6">
    <location>
        <begin position="20"/>
        <end position="44"/>
    </location>
</feature>
<evidence type="ECO:0000256" key="5">
    <source>
        <dbReference type="ARBA" id="ARBA00023136"/>
    </source>
</evidence>
<feature type="transmembrane region" description="Helical" evidence="6">
    <location>
        <begin position="64"/>
        <end position="87"/>
    </location>
</feature>
<dbReference type="GO" id="GO:0005886">
    <property type="term" value="C:plasma membrane"/>
    <property type="evidence" value="ECO:0007669"/>
    <property type="project" value="UniProtKB-SubCell"/>
</dbReference>
<evidence type="ECO:0000256" key="1">
    <source>
        <dbReference type="ARBA" id="ARBA00004651"/>
    </source>
</evidence>
<dbReference type="Proteomes" id="UP000610862">
    <property type="component" value="Unassembled WGS sequence"/>
</dbReference>
<feature type="domain" description="DUF2179" evidence="7">
    <location>
        <begin position="238"/>
        <end position="292"/>
    </location>
</feature>
<dbReference type="EMBL" id="JACRTA010000003">
    <property type="protein sequence ID" value="MBC8569106.1"/>
    <property type="molecule type" value="Genomic_DNA"/>
</dbReference>
<dbReference type="RefSeq" id="WP_187525626.1">
    <property type="nucleotide sequence ID" value="NZ_JACRTA010000003.1"/>
</dbReference>
<dbReference type="PIRSF" id="PIRSF006483">
    <property type="entry name" value="Membrane_protein_YitT"/>
    <property type="match status" value="1"/>
</dbReference>
<dbReference type="CDD" id="cd16380">
    <property type="entry name" value="YitT_C"/>
    <property type="match status" value="1"/>
</dbReference>
<comment type="caution">
    <text evidence="8">The sequence shown here is derived from an EMBL/GenBank/DDBJ whole genome shotgun (WGS) entry which is preliminary data.</text>
</comment>
<keyword evidence="2" id="KW-1003">Cell membrane</keyword>
<dbReference type="Gene3D" id="3.30.70.120">
    <property type="match status" value="1"/>
</dbReference>
<feature type="transmembrane region" description="Helical" evidence="6">
    <location>
        <begin position="170"/>
        <end position="196"/>
    </location>
</feature>
<keyword evidence="9" id="KW-1185">Reference proteome</keyword>
<comment type="subcellular location">
    <subcellularLocation>
        <location evidence="1">Cell membrane</location>
        <topology evidence="1">Multi-pass membrane protein</topology>
    </subcellularLocation>
</comment>
<dbReference type="PANTHER" id="PTHR33545">
    <property type="entry name" value="UPF0750 MEMBRANE PROTEIN YITT-RELATED"/>
    <property type="match status" value="1"/>
</dbReference>
<protein>
    <submittedName>
        <fullName evidence="8">YitT family protein</fullName>
    </submittedName>
</protein>
<name>A0A926EBI8_9FIRM</name>
<reference evidence="8" key="1">
    <citation type="submission" date="2020-08" db="EMBL/GenBank/DDBJ databases">
        <title>Genome public.</title>
        <authorList>
            <person name="Liu C."/>
            <person name="Sun Q."/>
        </authorList>
    </citation>
    <scope>NUCLEOTIDE SEQUENCE</scope>
    <source>
        <strain evidence="8">NSJ-24</strain>
    </source>
</reference>
<accession>A0A926EBI8</accession>
<evidence type="ECO:0000313" key="9">
    <source>
        <dbReference type="Proteomes" id="UP000610862"/>
    </source>
</evidence>
<proteinExistence type="predicted"/>
<feature type="transmembrane region" description="Helical" evidence="6">
    <location>
        <begin position="128"/>
        <end position="158"/>
    </location>
</feature>
<sequence length="298" mass="32854">MGKKIEKDIIRKEFGKYGTICICAFIFALSINLFIVPLGLYSSGVLGIAQILRSLIDDAAGSCIPHSVDIAGIINFIINIPLFFIAFRTISKNFFFKTLLSVICQMAFMTVIHIPSEPILEDVLANCLIGGLLGGAAMGFTLRASGCGGGLDILGVYFTKKYENFSVGKLGIMVNAGLYLICAVLFDVPTAIYSVIYTACFTLAVDKTHVQNINVTCLIFSKEKNDEIQQEIMSKMHRGITIWRGSGAYTGEETYIMAVVISKYEKNQIKNVVRKSDRNAFLIFFEGTHVSGNFEKRL</sequence>
<evidence type="ECO:0000256" key="4">
    <source>
        <dbReference type="ARBA" id="ARBA00022989"/>
    </source>
</evidence>
<dbReference type="Pfam" id="PF10035">
    <property type="entry name" value="DUF2179"/>
    <property type="match status" value="1"/>
</dbReference>
<keyword evidence="4 6" id="KW-1133">Transmembrane helix</keyword>
<evidence type="ECO:0000256" key="3">
    <source>
        <dbReference type="ARBA" id="ARBA00022692"/>
    </source>
</evidence>
<evidence type="ECO:0000259" key="7">
    <source>
        <dbReference type="Pfam" id="PF10035"/>
    </source>
</evidence>
<keyword evidence="3 6" id="KW-0812">Transmembrane</keyword>
<evidence type="ECO:0000256" key="2">
    <source>
        <dbReference type="ARBA" id="ARBA00022475"/>
    </source>
</evidence>
<dbReference type="InterPro" id="IPR051461">
    <property type="entry name" value="UPF0750_membrane"/>
</dbReference>
<evidence type="ECO:0000256" key="6">
    <source>
        <dbReference type="SAM" id="Phobius"/>
    </source>
</evidence>
<dbReference type="PANTHER" id="PTHR33545:SF5">
    <property type="entry name" value="UPF0750 MEMBRANE PROTEIN YITT"/>
    <property type="match status" value="1"/>
</dbReference>
<dbReference type="InterPro" id="IPR003740">
    <property type="entry name" value="YitT"/>
</dbReference>